<name>A0A370G6R1_GLULI</name>
<feature type="transmembrane region" description="Helical" evidence="6">
    <location>
        <begin position="262"/>
        <end position="281"/>
    </location>
</feature>
<evidence type="ECO:0000256" key="3">
    <source>
        <dbReference type="ARBA" id="ARBA00022692"/>
    </source>
</evidence>
<dbReference type="PANTHER" id="PTHR35007:SF1">
    <property type="entry name" value="PILUS ASSEMBLY PROTEIN"/>
    <property type="match status" value="1"/>
</dbReference>
<dbReference type="PANTHER" id="PTHR35007">
    <property type="entry name" value="INTEGRAL MEMBRANE PROTEIN-RELATED"/>
    <property type="match status" value="1"/>
</dbReference>
<keyword evidence="3 6" id="KW-0812">Transmembrane</keyword>
<proteinExistence type="predicted"/>
<accession>A0A370G6R1</accession>
<keyword evidence="5 6" id="KW-0472">Membrane</keyword>
<feature type="transmembrane region" description="Helical" evidence="6">
    <location>
        <begin position="91"/>
        <end position="111"/>
    </location>
</feature>
<dbReference type="InterPro" id="IPR018076">
    <property type="entry name" value="T2SS_GspF_dom"/>
</dbReference>
<comment type="caution">
    <text evidence="9">The sequence shown here is derived from an EMBL/GenBank/DDBJ whole genome shotgun (WGS) entry which is preliminary data.</text>
</comment>
<comment type="subcellular location">
    <subcellularLocation>
        <location evidence="1">Cell membrane</location>
        <topology evidence="1">Multi-pass membrane protein</topology>
    </subcellularLocation>
</comment>
<keyword evidence="4 6" id="KW-1133">Transmembrane helix</keyword>
<evidence type="ECO:0000256" key="5">
    <source>
        <dbReference type="ARBA" id="ARBA00023136"/>
    </source>
</evidence>
<dbReference type="RefSeq" id="WP_114726898.1">
    <property type="nucleotide sequence ID" value="NZ_BJMI01000002.1"/>
</dbReference>
<dbReference type="GO" id="GO:0005886">
    <property type="term" value="C:plasma membrane"/>
    <property type="evidence" value="ECO:0007669"/>
    <property type="project" value="UniProtKB-SubCell"/>
</dbReference>
<feature type="transmembrane region" description="Helical" evidence="6">
    <location>
        <begin position="293"/>
        <end position="317"/>
    </location>
</feature>
<dbReference type="AlphaFoldDB" id="A0A370G6R1"/>
<feature type="transmembrane region" description="Helical" evidence="6">
    <location>
        <begin position="12"/>
        <end position="30"/>
    </location>
</feature>
<dbReference type="OrthoDB" id="9803381at2"/>
<dbReference type="EMBL" id="JABEQI010000003">
    <property type="protein sequence ID" value="MBB2186230.1"/>
    <property type="molecule type" value="Genomic_DNA"/>
</dbReference>
<organism evidence="9 10">
    <name type="scientific">Gluconacetobacter liquefaciens</name>
    <name type="common">Acetobacter liquefaciens</name>
    <dbReference type="NCBI Taxonomy" id="89584"/>
    <lineage>
        <taxon>Bacteria</taxon>
        <taxon>Pseudomonadati</taxon>
        <taxon>Pseudomonadota</taxon>
        <taxon>Alphaproteobacteria</taxon>
        <taxon>Acetobacterales</taxon>
        <taxon>Acetobacteraceae</taxon>
        <taxon>Gluconacetobacter</taxon>
    </lineage>
</organism>
<dbReference type="Proteomes" id="UP000562982">
    <property type="component" value="Unassembled WGS sequence"/>
</dbReference>
<evidence type="ECO:0000256" key="6">
    <source>
        <dbReference type="SAM" id="Phobius"/>
    </source>
</evidence>
<dbReference type="Proteomes" id="UP000254958">
    <property type="component" value="Unassembled WGS sequence"/>
</dbReference>
<sequence>MLSGAASPTMLLSLSGLWLVAVAASGLLALRAHERNRRRDARMAAVVRAYRPEPAVELSAFKPLHRARRPLAVRAVGLLGVDVAGTDLYPLPWWIVPIGAFVAVGILMFMMNDLVGVYTIPIMVVVGIGLCRAGFGWMTDRRRERQLRQFPDVLSTIVRSVSVGIPMLEAMRGVAREVPEPTGPEFSRMLEQISIGVPLEDGLRDMAARSGLPEYRFFATSLALQTQTGGSPRATLEGLADVIRKRLALKARGYALASEARASAAVLAVLPLVLGVLLWLTNRTYIRLLFTDPAGHVILALAIGSLAMGILMMRAIIRRTLT</sequence>
<evidence type="ECO:0000256" key="1">
    <source>
        <dbReference type="ARBA" id="ARBA00004651"/>
    </source>
</evidence>
<keyword evidence="2" id="KW-1003">Cell membrane</keyword>
<evidence type="ECO:0000256" key="4">
    <source>
        <dbReference type="ARBA" id="ARBA00022989"/>
    </source>
</evidence>
<protein>
    <submittedName>
        <fullName evidence="9">Tight adherence protein B</fullName>
    </submittedName>
    <submittedName>
        <fullName evidence="8">Type II secretion system protein F</fullName>
    </submittedName>
</protein>
<dbReference type="Gene3D" id="1.20.81.30">
    <property type="entry name" value="Type II secretion system (T2SS), domain F"/>
    <property type="match status" value="1"/>
</dbReference>
<evidence type="ECO:0000313" key="9">
    <source>
        <dbReference type="EMBL" id="RDI38766.1"/>
    </source>
</evidence>
<evidence type="ECO:0000313" key="8">
    <source>
        <dbReference type="EMBL" id="MBB2186230.1"/>
    </source>
</evidence>
<reference evidence="9 10" key="1">
    <citation type="submission" date="2018-07" db="EMBL/GenBank/DDBJ databases">
        <title>Genomic Encyclopedia of Type Strains, Phase IV (KMG-IV): sequencing the most valuable type-strain genomes for metagenomic binning, comparative biology and taxonomic classification.</title>
        <authorList>
            <person name="Goeker M."/>
        </authorList>
    </citation>
    <scope>NUCLEOTIDE SEQUENCE [LARGE SCALE GENOMIC DNA]</scope>
    <source>
        <strain evidence="9 10">DSM 5603</strain>
    </source>
</reference>
<evidence type="ECO:0000313" key="11">
    <source>
        <dbReference type="Proteomes" id="UP000562982"/>
    </source>
</evidence>
<feature type="transmembrane region" description="Helical" evidence="6">
    <location>
        <begin position="117"/>
        <end position="138"/>
    </location>
</feature>
<evidence type="ECO:0000313" key="10">
    <source>
        <dbReference type="Proteomes" id="UP000254958"/>
    </source>
</evidence>
<evidence type="ECO:0000259" key="7">
    <source>
        <dbReference type="Pfam" id="PF00482"/>
    </source>
</evidence>
<dbReference type="Pfam" id="PF00482">
    <property type="entry name" value="T2SSF"/>
    <property type="match status" value="1"/>
</dbReference>
<dbReference type="InterPro" id="IPR042094">
    <property type="entry name" value="T2SS_GspF_sf"/>
</dbReference>
<reference evidence="8 11" key="2">
    <citation type="submission" date="2020-04" db="EMBL/GenBank/DDBJ databases">
        <title>Description of novel Gluconacetobacter.</title>
        <authorList>
            <person name="Sombolestani A."/>
        </authorList>
    </citation>
    <scope>NUCLEOTIDE SEQUENCE [LARGE SCALE GENOMIC DNA]</scope>
    <source>
        <strain evidence="8 11">LMG 1382</strain>
    </source>
</reference>
<gene>
    <name evidence="9" type="ORF">C7453_103227</name>
    <name evidence="8" type="ORF">HLH32_07490</name>
</gene>
<evidence type="ECO:0000256" key="2">
    <source>
        <dbReference type="ARBA" id="ARBA00022475"/>
    </source>
</evidence>
<keyword evidence="10" id="KW-1185">Reference proteome</keyword>
<feature type="domain" description="Type II secretion system protein GspF" evidence="7">
    <location>
        <begin position="155"/>
        <end position="278"/>
    </location>
</feature>
<dbReference type="EMBL" id="QQAW01000003">
    <property type="protein sequence ID" value="RDI38766.1"/>
    <property type="molecule type" value="Genomic_DNA"/>
</dbReference>